<dbReference type="PANTHER" id="PTHR48237">
    <property type="entry name" value="GAMMA-TUBULIN COMPLEX COMPONENT"/>
    <property type="match status" value="1"/>
</dbReference>
<name>A0AAF0W4M0_DAUCS</name>
<gene>
    <name evidence="1" type="ORF">DCAR_0100769</name>
</gene>
<accession>A0AAF0W4M0</accession>
<dbReference type="AlphaFoldDB" id="A0AAF0W4M0"/>
<sequence>MDKKDMLGRNRVEDVNWLCCLSEPELDLLIDLKMMVLQRAKKIDCDSLVKKFDLKILRALGFILMEHFKENIKNMTNTPDLADICASLDRCNLLKLDDQDGSGSASIEELKILTGNRKRRAVELYNEEVLEDPRGC</sequence>
<keyword evidence="2" id="KW-1185">Reference proteome</keyword>
<protein>
    <submittedName>
        <fullName evidence="1">Uncharacterized protein</fullName>
    </submittedName>
</protein>
<dbReference type="EMBL" id="CP093343">
    <property type="protein sequence ID" value="WOG81618.1"/>
    <property type="molecule type" value="Genomic_DNA"/>
</dbReference>
<reference evidence="1" key="2">
    <citation type="submission" date="2022-03" db="EMBL/GenBank/DDBJ databases">
        <title>Draft title - Genomic analysis of global carrot germplasm unveils the trajectory of domestication and the origin of high carotenoid orange carrot.</title>
        <authorList>
            <person name="Iorizzo M."/>
            <person name="Ellison S."/>
            <person name="Senalik D."/>
            <person name="Macko-Podgorni A."/>
            <person name="Grzebelus D."/>
            <person name="Bostan H."/>
            <person name="Rolling W."/>
            <person name="Curaba J."/>
            <person name="Simon P."/>
        </authorList>
    </citation>
    <scope>NUCLEOTIDE SEQUENCE</scope>
    <source>
        <tissue evidence="1">Leaf</tissue>
    </source>
</reference>
<evidence type="ECO:0000313" key="2">
    <source>
        <dbReference type="Proteomes" id="UP000077755"/>
    </source>
</evidence>
<dbReference type="Proteomes" id="UP000077755">
    <property type="component" value="Chromosome 1"/>
</dbReference>
<reference evidence="1" key="1">
    <citation type="journal article" date="2016" name="Nat. Genet.">
        <title>A high-quality carrot genome assembly provides new insights into carotenoid accumulation and asterid genome evolution.</title>
        <authorList>
            <person name="Iorizzo M."/>
            <person name="Ellison S."/>
            <person name="Senalik D."/>
            <person name="Zeng P."/>
            <person name="Satapoomin P."/>
            <person name="Huang J."/>
            <person name="Bowman M."/>
            <person name="Iovene M."/>
            <person name="Sanseverino W."/>
            <person name="Cavagnaro P."/>
            <person name="Yildiz M."/>
            <person name="Macko-Podgorni A."/>
            <person name="Moranska E."/>
            <person name="Grzebelus E."/>
            <person name="Grzebelus D."/>
            <person name="Ashrafi H."/>
            <person name="Zheng Z."/>
            <person name="Cheng S."/>
            <person name="Spooner D."/>
            <person name="Van Deynze A."/>
            <person name="Simon P."/>
        </authorList>
    </citation>
    <scope>NUCLEOTIDE SEQUENCE</scope>
    <source>
        <tissue evidence="1">Leaf</tissue>
    </source>
</reference>
<proteinExistence type="predicted"/>
<organism evidence="1 2">
    <name type="scientific">Daucus carota subsp. sativus</name>
    <name type="common">Carrot</name>
    <dbReference type="NCBI Taxonomy" id="79200"/>
    <lineage>
        <taxon>Eukaryota</taxon>
        <taxon>Viridiplantae</taxon>
        <taxon>Streptophyta</taxon>
        <taxon>Embryophyta</taxon>
        <taxon>Tracheophyta</taxon>
        <taxon>Spermatophyta</taxon>
        <taxon>Magnoliopsida</taxon>
        <taxon>eudicotyledons</taxon>
        <taxon>Gunneridae</taxon>
        <taxon>Pentapetalae</taxon>
        <taxon>asterids</taxon>
        <taxon>campanulids</taxon>
        <taxon>Apiales</taxon>
        <taxon>Apiaceae</taxon>
        <taxon>Apioideae</taxon>
        <taxon>Scandiceae</taxon>
        <taxon>Daucinae</taxon>
        <taxon>Daucus</taxon>
        <taxon>Daucus sect. Daucus</taxon>
    </lineage>
</organism>
<evidence type="ECO:0000313" key="1">
    <source>
        <dbReference type="EMBL" id="WOG81618.1"/>
    </source>
</evidence>
<dbReference type="PANTHER" id="PTHR48237:SF1">
    <property type="entry name" value="SPC97_SPC98 FAMILY OF SPINDLE POLE BODY (SBP) COMPONENT"/>
    <property type="match status" value="1"/>
</dbReference>